<dbReference type="EMBL" id="WESC01000004">
    <property type="protein sequence ID" value="KAB7741128.1"/>
    <property type="molecule type" value="Genomic_DNA"/>
</dbReference>
<dbReference type="Pfam" id="PF10082">
    <property type="entry name" value="BBP2_2"/>
    <property type="match status" value="1"/>
</dbReference>
<proteinExistence type="predicted"/>
<evidence type="ECO:0000313" key="1">
    <source>
        <dbReference type="EMBL" id="KAB7741128.1"/>
    </source>
</evidence>
<protein>
    <submittedName>
        <fullName evidence="1">Outer membrane beta-barrel protein</fullName>
    </submittedName>
</protein>
<name>A0A6N6VMY9_9HYPH</name>
<dbReference type="InterPro" id="IPR018759">
    <property type="entry name" value="BBP2_2"/>
</dbReference>
<dbReference type="Proteomes" id="UP000468901">
    <property type="component" value="Unassembled WGS sequence"/>
</dbReference>
<reference evidence="1 2" key="1">
    <citation type="submission" date="2019-09" db="EMBL/GenBank/DDBJ databases">
        <title>Parvibaculum sedimenti sp. nov., isolated from sediment.</title>
        <authorList>
            <person name="Wang Y."/>
        </authorList>
    </citation>
    <scope>NUCLEOTIDE SEQUENCE [LARGE SCALE GENOMIC DNA]</scope>
    <source>
        <strain evidence="1 2">HXT-9</strain>
    </source>
</reference>
<gene>
    <name evidence="1" type="ORF">F2P47_05090</name>
</gene>
<sequence length="447" mass="48943">MCHVRRAAMWGATRTARSDSLERLMKNIPFYLIVPVVALVGSSVVASAEDITPSSQDPITDVRGQSVRERARPGYDAVGIRAGSFLILPKVDLGESYNDNIYATDTNTKSDFVTSVAPSIKVQSLWSRHALNLKAGLDQYWYNSHSSEDRLNWNVGADGRLDVLRDTYLTGALGYQLAHEDRGSTNSSTSAAEPVEYNLFESSLGLFQRFNRVTAKLSGAFNQYDYKNVAQIGGGTINEDVRDRNEYIGKLRLGYDLSPDTNVYAEGTLNKRSYDTSVPVDRNSDGYEAVIGSEFKLSALAQGEVYVGYQRQQYDASYYSATSGLAYGAKVNWFVTPLTTVRITAASTIQESIDPGASGYTSQKVGLGLDHELLRNLILSGDVAYENDDFGNISRKDDVTSGSVGATYLLNNFFAVGINYGIVDRSSNVSGADYTQNQIGFTLRGQL</sequence>
<dbReference type="AlphaFoldDB" id="A0A6N6VMY9"/>
<dbReference type="SUPFAM" id="SSF56935">
    <property type="entry name" value="Porins"/>
    <property type="match status" value="1"/>
</dbReference>
<organism evidence="1 2">
    <name type="scientific">Parvibaculum sedimenti</name>
    <dbReference type="NCBI Taxonomy" id="2608632"/>
    <lineage>
        <taxon>Bacteria</taxon>
        <taxon>Pseudomonadati</taxon>
        <taxon>Pseudomonadota</taxon>
        <taxon>Alphaproteobacteria</taxon>
        <taxon>Hyphomicrobiales</taxon>
        <taxon>Parvibaculaceae</taxon>
        <taxon>Parvibaculum</taxon>
    </lineage>
</organism>
<accession>A0A6N6VMY9</accession>
<keyword evidence="2" id="KW-1185">Reference proteome</keyword>
<comment type="caution">
    <text evidence="1">The sequence shown here is derived from an EMBL/GenBank/DDBJ whole genome shotgun (WGS) entry which is preliminary data.</text>
</comment>
<evidence type="ECO:0000313" key="2">
    <source>
        <dbReference type="Proteomes" id="UP000468901"/>
    </source>
</evidence>